<dbReference type="EMBL" id="JAQMWT010000360">
    <property type="protein sequence ID" value="KAJ8603166.1"/>
    <property type="molecule type" value="Genomic_DNA"/>
</dbReference>
<evidence type="ECO:0000256" key="1">
    <source>
        <dbReference type="SAM" id="SignalP"/>
    </source>
</evidence>
<feature type="signal peptide" evidence="1">
    <location>
        <begin position="1"/>
        <end position="16"/>
    </location>
</feature>
<proteinExistence type="predicted"/>
<protein>
    <submittedName>
        <fullName evidence="2">Uncharacterized protein</fullName>
    </submittedName>
</protein>
<comment type="caution">
    <text evidence="2">The sequence shown here is derived from an EMBL/GenBank/DDBJ whole genome shotgun (WGS) entry which is preliminary data.</text>
</comment>
<dbReference type="Proteomes" id="UP001230188">
    <property type="component" value="Unassembled WGS sequence"/>
</dbReference>
<evidence type="ECO:0000313" key="2">
    <source>
        <dbReference type="EMBL" id="KAJ8603166.1"/>
    </source>
</evidence>
<organism evidence="2 3">
    <name type="scientific">Chrysophaeum taylorii</name>
    <dbReference type="NCBI Taxonomy" id="2483200"/>
    <lineage>
        <taxon>Eukaryota</taxon>
        <taxon>Sar</taxon>
        <taxon>Stramenopiles</taxon>
        <taxon>Ochrophyta</taxon>
        <taxon>Pelagophyceae</taxon>
        <taxon>Pelagomonadales</taxon>
        <taxon>Pelagomonadaceae</taxon>
        <taxon>Chrysophaeum</taxon>
    </lineage>
</organism>
<gene>
    <name evidence="2" type="ORF">CTAYLR_004604</name>
</gene>
<reference evidence="2" key="1">
    <citation type="submission" date="2023-01" db="EMBL/GenBank/DDBJ databases">
        <title>Metagenome sequencing of chrysophaentin producing Chrysophaeum taylorii.</title>
        <authorList>
            <person name="Davison J."/>
            <person name="Bewley C."/>
        </authorList>
    </citation>
    <scope>NUCLEOTIDE SEQUENCE</scope>
    <source>
        <strain evidence="2">NIES-1699</strain>
    </source>
</reference>
<keyword evidence="3" id="KW-1185">Reference proteome</keyword>
<evidence type="ECO:0000313" key="3">
    <source>
        <dbReference type="Proteomes" id="UP001230188"/>
    </source>
</evidence>
<sequence length="221" mass="24669">MVLATRLEVLSLLAASVPLDQFPRLDEGSRGSNILTSRPLELLRIQRQLDADDRYNELADPNERSSPASRLARIVVLSDAFKALRPAIAQGGPSEWRTIAETLGLPPFDKQSFKRTFNAYSDNIYYSDPDRANVYLLGGTPPSNQQTIQYLHRNDALDNIEQLRSELDYLILEQQTDVSDALAFHAKAVDAFDAYLALAPDADLKAAERLKLRIADVTSRP</sequence>
<feature type="chain" id="PRO_5042061240" evidence="1">
    <location>
        <begin position="17"/>
        <end position="221"/>
    </location>
</feature>
<keyword evidence="1" id="KW-0732">Signal</keyword>
<dbReference type="AlphaFoldDB" id="A0AAD7XLR9"/>
<accession>A0AAD7XLR9</accession>
<name>A0AAD7XLR9_9STRA</name>